<sequence length="139" mass="15414">MQFSDLLTTAAVALAFVPSTVVASDVTRLVKPIPRIIGPCEVKVLKAGVSQHLAYFKMGRETTKTFFVPVPGGSTYLFELRTTYDCTATILRWTMPRDYGVLVSTLSAREYWALMEGHPGAKVSKDWNPSDWKPSQGLE</sequence>
<dbReference type="AlphaFoldDB" id="A0A6P8B9L2"/>
<feature type="signal peptide" evidence="1">
    <location>
        <begin position="1"/>
        <end position="23"/>
    </location>
</feature>
<evidence type="ECO:0000256" key="1">
    <source>
        <dbReference type="SAM" id="SignalP"/>
    </source>
</evidence>
<accession>A0A6P8B9L2</accession>
<protein>
    <submittedName>
        <fullName evidence="3">Uncharacterized protein</fullName>
    </submittedName>
</protein>
<dbReference type="Proteomes" id="UP000515153">
    <property type="component" value="Unplaced"/>
</dbReference>
<organism evidence="2 3">
    <name type="scientific">Pyricularia grisea</name>
    <name type="common">Crabgrass-specific blast fungus</name>
    <name type="synonym">Magnaporthe grisea</name>
    <dbReference type="NCBI Taxonomy" id="148305"/>
    <lineage>
        <taxon>Eukaryota</taxon>
        <taxon>Fungi</taxon>
        <taxon>Dikarya</taxon>
        <taxon>Ascomycota</taxon>
        <taxon>Pezizomycotina</taxon>
        <taxon>Sordariomycetes</taxon>
        <taxon>Sordariomycetidae</taxon>
        <taxon>Magnaporthales</taxon>
        <taxon>Pyriculariaceae</taxon>
        <taxon>Pyricularia</taxon>
    </lineage>
</organism>
<feature type="chain" id="PRO_5027669918" evidence="1">
    <location>
        <begin position="24"/>
        <end position="139"/>
    </location>
</feature>
<reference evidence="3" key="2">
    <citation type="submission" date="2019-10" db="EMBL/GenBank/DDBJ databases">
        <authorList>
            <consortium name="NCBI Genome Project"/>
        </authorList>
    </citation>
    <scope>NUCLEOTIDE SEQUENCE</scope>
    <source>
        <strain evidence="3">NI907</strain>
    </source>
</reference>
<proteinExistence type="predicted"/>
<gene>
    <name evidence="3" type="ORF">PgNI_02925</name>
</gene>
<keyword evidence="2" id="KW-1185">Reference proteome</keyword>
<name>A0A6P8B9L2_PYRGI</name>
<dbReference type="KEGG" id="pgri:PgNI_02925"/>
<dbReference type="GeneID" id="41957893"/>
<keyword evidence="1" id="KW-0732">Signal</keyword>
<reference evidence="3" key="1">
    <citation type="journal article" date="2019" name="Mol. Biol. Evol.">
        <title>Blast fungal genomes show frequent chromosomal changes, gene gains and losses, and effector gene turnover.</title>
        <authorList>
            <person name="Gomez Luciano L.B."/>
            <person name="Jason Tsai I."/>
            <person name="Chuma I."/>
            <person name="Tosa Y."/>
            <person name="Chen Y.H."/>
            <person name="Li J.Y."/>
            <person name="Li M.Y."/>
            <person name="Jade Lu M.Y."/>
            <person name="Nakayashiki H."/>
            <person name="Li W.H."/>
        </authorList>
    </citation>
    <scope>NUCLEOTIDE SEQUENCE</scope>
    <source>
        <strain evidence="3">NI907</strain>
    </source>
</reference>
<dbReference type="RefSeq" id="XP_030983714.1">
    <property type="nucleotide sequence ID" value="XM_031122982.1"/>
</dbReference>
<reference evidence="3" key="3">
    <citation type="submission" date="2025-08" db="UniProtKB">
        <authorList>
            <consortium name="RefSeq"/>
        </authorList>
    </citation>
    <scope>IDENTIFICATION</scope>
    <source>
        <strain evidence="3">NI907</strain>
    </source>
</reference>
<evidence type="ECO:0000313" key="3">
    <source>
        <dbReference type="RefSeq" id="XP_030983714.1"/>
    </source>
</evidence>
<evidence type="ECO:0000313" key="2">
    <source>
        <dbReference type="Proteomes" id="UP000515153"/>
    </source>
</evidence>